<evidence type="ECO:0000313" key="3">
    <source>
        <dbReference type="Proteomes" id="UP001243989"/>
    </source>
</evidence>
<name>A0AAJ0ECN5_9PEZI</name>
<gene>
    <name evidence="2" type="ORF">BDP81DRAFT_66389</name>
</gene>
<reference evidence="2" key="1">
    <citation type="submission" date="2021-06" db="EMBL/GenBank/DDBJ databases">
        <title>Comparative genomics, transcriptomics and evolutionary studies reveal genomic signatures of adaptation to plant cell wall in hemibiotrophic fungi.</title>
        <authorList>
            <consortium name="DOE Joint Genome Institute"/>
            <person name="Baroncelli R."/>
            <person name="Diaz J.F."/>
            <person name="Benocci T."/>
            <person name="Peng M."/>
            <person name="Battaglia E."/>
            <person name="Haridas S."/>
            <person name="Andreopoulos W."/>
            <person name="Labutti K."/>
            <person name="Pangilinan J."/>
            <person name="Floch G.L."/>
            <person name="Makela M.R."/>
            <person name="Henrissat B."/>
            <person name="Grigoriev I.V."/>
            <person name="Crouch J.A."/>
            <person name="De Vries R.P."/>
            <person name="Sukno S.A."/>
            <person name="Thon M.R."/>
        </authorList>
    </citation>
    <scope>NUCLEOTIDE SEQUENCE</scope>
    <source>
        <strain evidence="2">CBS 102054</strain>
    </source>
</reference>
<feature type="region of interest" description="Disordered" evidence="1">
    <location>
        <begin position="1"/>
        <end position="31"/>
    </location>
</feature>
<keyword evidence="3" id="KW-1185">Reference proteome</keyword>
<sequence>MPSPLVCRRPPRSGLARSRVPVPGALPRGPRNVKTATTLQLGNLLGRWALWSIPYRAITEFRSRKKVGRSLGDEPVTGSASLNLAPSSFPDLGLPLQESPRPIGWLCPDQPFQTAVPDLGHEINRIAGGETVAGISVATASTSRLEVRA</sequence>
<dbReference type="GeneID" id="85480988"/>
<dbReference type="EMBL" id="JAHMHQ010000016">
    <property type="protein sequence ID" value="KAK1634164.1"/>
    <property type="molecule type" value="Genomic_DNA"/>
</dbReference>
<accession>A0AAJ0ECN5</accession>
<protein>
    <submittedName>
        <fullName evidence="2">Uncharacterized protein</fullName>
    </submittedName>
</protein>
<comment type="caution">
    <text evidence="2">The sequence shown here is derived from an EMBL/GenBank/DDBJ whole genome shotgun (WGS) entry which is preliminary data.</text>
</comment>
<evidence type="ECO:0000313" key="2">
    <source>
        <dbReference type="EMBL" id="KAK1634164.1"/>
    </source>
</evidence>
<dbReference type="RefSeq" id="XP_060442771.1">
    <property type="nucleotide sequence ID" value="XM_060596126.1"/>
</dbReference>
<dbReference type="Proteomes" id="UP001243989">
    <property type="component" value="Unassembled WGS sequence"/>
</dbReference>
<proteinExistence type="predicted"/>
<dbReference type="AlphaFoldDB" id="A0AAJ0ECN5"/>
<organism evidence="2 3">
    <name type="scientific">Colletotrichum phormii</name>
    <dbReference type="NCBI Taxonomy" id="359342"/>
    <lineage>
        <taxon>Eukaryota</taxon>
        <taxon>Fungi</taxon>
        <taxon>Dikarya</taxon>
        <taxon>Ascomycota</taxon>
        <taxon>Pezizomycotina</taxon>
        <taxon>Sordariomycetes</taxon>
        <taxon>Hypocreomycetidae</taxon>
        <taxon>Glomerellales</taxon>
        <taxon>Glomerellaceae</taxon>
        <taxon>Colletotrichum</taxon>
        <taxon>Colletotrichum acutatum species complex</taxon>
    </lineage>
</organism>
<evidence type="ECO:0000256" key="1">
    <source>
        <dbReference type="SAM" id="MobiDB-lite"/>
    </source>
</evidence>